<evidence type="ECO:0000313" key="2">
    <source>
        <dbReference type="Proteomes" id="UP001295423"/>
    </source>
</evidence>
<evidence type="ECO:0000313" key="1">
    <source>
        <dbReference type="EMBL" id="CAJ1961465.1"/>
    </source>
</evidence>
<proteinExistence type="predicted"/>
<dbReference type="EMBL" id="CAKOGP040002091">
    <property type="protein sequence ID" value="CAJ1961465.1"/>
    <property type="molecule type" value="Genomic_DNA"/>
</dbReference>
<evidence type="ECO:0008006" key="3">
    <source>
        <dbReference type="Google" id="ProtNLM"/>
    </source>
</evidence>
<comment type="caution">
    <text evidence="1">The sequence shown here is derived from an EMBL/GenBank/DDBJ whole genome shotgun (WGS) entry which is preliminary data.</text>
</comment>
<protein>
    <recommendedName>
        <fullName evidence="3">F-box domain-containing protein</fullName>
    </recommendedName>
</protein>
<name>A0AAD2G3I5_9STRA</name>
<reference evidence="1" key="1">
    <citation type="submission" date="2023-08" db="EMBL/GenBank/DDBJ databases">
        <authorList>
            <person name="Audoor S."/>
            <person name="Bilcke G."/>
        </authorList>
    </citation>
    <scope>NUCLEOTIDE SEQUENCE</scope>
</reference>
<sequence>MNSFVKQILRKPRCSPFRRKKRNEKDVATKSTYSALEDLPAELKQQMSSFLSVRDLFYLEETSKCMKKDLGISVMSSPLTDQVSQSSCKRFQTGPTKQNFSIVIPNQESQSYATTFRCKLESKGNSDGIIWIVEQDLPKNPSPEAFKALHFKRGKIVASASATPTRELVLPFFPKIGKLYQLWINTQGTVVHLHKMTLSTVGLAMKPYAYAFFQSDDSPINDHL</sequence>
<accession>A0AAD2G3I5</accession>
<keyword evidence="2" id="KW-1185">Reference proteome</keyword>
<dbReference type="Proteomes" id="UP001295423">
    <property type="component" value="Unassembled WGS sequence"/>
</dbReference>
<organism evidence="1 2">
    <name type="scientific">Cylindrotheca closterium</name>
    <dbReference type="NCBI Taxonomy" id="2856"/>
    <lineage>
        <taxon>Eukaryota</taxon>
        <taxon>Sar</taxon>
        <taxon>Stramenopiles</taxon>
        <taxon>Ochrophyta</taxon>
        <taxon>Bacillariophyta</taxon>
        <taxon>Bacillariophyceae</taxon>
        <taxon>Bacillariophycidae</taxon>
        <taxon>Bacillariales</taxon>
        <taxon>Bacillariaceae</taxon>
        <taxon>Cylindrotheca</taxon>
    </lineage>
</organism>
<dbReference type="AlphaFoldDB" id="A0AAD2G3I5"/>
<gene>
    <name evidence="1" type="ORF">CYCCA115_LOCUS19210</name>
</gene>